<dbReference type="Proteomes" id="UP001500064">
    <property type="component" value="Unassembled WGS sequence"/>
</dbReference>
<accession>A0ABN2GU43</accession>
<dbReference type="EMBL" id="BAAAMU010000107">
    <property type="protein sequence ID" value="GAA1676860.1"/>
    <property type="molecule type" value="Genomic_DNA"/>
</dbReference>
<gene>
    <name evidence="1" type="ORF">GCM10009733_087190</name>
</gene>
<name>A0ABN2GU43_9ACTN</name>
<comment type="caution">
    <text evidence="1">The sequence shown here is derived from an EMBL/GenBank/DDBJ whole genome shotgun (WGS) entry which is preliminary data.</text>
</comment>
<dbReference type="RefSeq" id="WP_346112799.1">
    <property type="nucleotide sequence ID" value="NZ_BAAAMU010000107.1"/>
</dbReference>
<keyword evidence="2" id="KW-1185">Reference proteome</keyword>
<evidence type="ECO:0000313" key="1">
    <source>
        <dbReference type="EMBL" id="GAA1676860.1"/>
    </source>
</evidence>
<organism evidence="1 2">
    <name type="scientific">Nonomuraea maheshkhaliensis</name>
    <dbReference type="NCBI Taxonomy" id="419590"/>
    <lineage>
        <taxon>Bacteria</taxon>
        <taxon>Bacillati</taxon>
        <taxon>Actinomycetota</taxon>
        <taxon>Actinomycetes</taxon>
        <taxon>Streptosporangiales</taxon>
        <taxon>Streptosporangiaceae</taxon>
        <taxon>Nonomuraea</taxon>
    </lineage>
</organism>
<protein>
    <recommendedName>
        <fullName evidence="3">DUF222 domain-containing protein</fullName>
    </recommendedName>
</protein>
<proteinExistence type="predicted"/>
<evidence type="ECO:0000313" key="2">
    <source>
        <dbReference type="Proteomes" id="UP001500064"/>
    </source>
</evidence>
<evidence type="ECO:0008006" key="3">
    <source>
        <dbReference type="Google" id="ProtNLM"/>
    </source>
</evidence>
<sequence length="93" mass="9660">MTDASVPEPGATAILQATHAVDLALAASIHSRLLMEAVIEMDGAGQEQQAAQTEAQGIAWMKIGDEIPAVPIAYARTLTAHLPAVRRACTPAS</sequence>
<reference evidence="1 2" key="1">
    <citation type="journal article" date="2019" name="Int. J. Syst. Evol. Microbiol.">
        <title>The Global Catalogue of Microorganisms (GCM) 10K type strain sequencing project: providing services to taxonomists for standard genome sequencing and annotation.</title>
        <authorList>
            <consortium name="The Broad Institute Genomics Platform"/>
            <consortium name="The Broad Institute Genome Sequencing Center for Infectious Disease"/>
            <person name="Wu L."/>
            <person name="Ma J."/>
        </authorList>
    </citation>
    <scope>NUCLEOTIDE SEQUENCE [LARGE SCALE GENOMIC DNA]</scope>
    <source>
        <strain evidence="1 2">JCM 13929</strain>
    </source>
</reference>